<protein>
    <recommendedName>
        <fullName evidence="5">Peptide methionine sulfoxide reductase MsrA</fullName>
        <shortName evidence="5">Protein-methionine-S-oxide reductase</shortName>
        <ecNumber evidence="5">1.8.4.11</ecNumber>
    </recommendedName>
    <alternativeName>
        <fullName evidence="5">Peptide-methionine (S)-S-oxide reductase</fullName>
        <shortName evidence="5">Peptide Met(O) reductase</shortName>
    </alternativeName>
</protein>
<evidence type="ECO:0000259" key="6">
    <source>
        <dbReference type="Pfam" id="PF01625"/>
    </source>
</evidence>
<proteinExistence type="inferred from homology"/>
<evidence type="ECO:0000313" key="7">
    <source>
        <dbReference type="EMBL" id="KPL75616.1"/>
    </source>
</evidence>
<gene>
    <name evidence="5" type="primary">msrA</name>
    <name evidence="7" type="ORF">ADN01_17345</name>
</gene>
<accession>A0A0P6X395</accession>
<dbReference type="GO" id="GO:0033744">
    <property type="term" value="F:L-methionine:thioredoxin-disulfide S-oxidoreductase activity"/>
    <property type="evidence" value="ECO:0007669"/>
    <property type="project" value="RHEA"/>
</dbReference>
<evidence type="ECO:0000313" key="8">
    <source>
        <dbReference type="Proteomes" id="UP000050501"/>
    </source>
</evidence>
<reference evidence="7 8" key="1">
    <citation type="submission" date="2015-07" db="EMBL/GenBank/DDBJ databases">
        <title>Genome sequence of Levilinea saccharolytica DSM 16555.</title>
        <authorList>
            <person name="Hemp J."/>
            <person name="Ward L.M."/>
            <person name="Pace L.A."/>
            <person name="Fischer W.W."/>
        </authorList>
    </citation>
    <scope>NUCLEOTIDE SEQUENCE [LARGE SCALE GENOMIC DNA]</scope>
    <source>
        <strain evidence="7 8">KIBI-1</strain>
    </source>
</reference>
<dbReference type="PANTHER" id="PTHR43774:SF1">
    <property type="entry name" value="PEPTIDE METHIONINE SULFOXIDE REDUCTASE MSRA 2"/>
    <property type="match status" value="1"/>
</dbReference>
<comment type="catalytic activity">
    <reaction evidence="4 5">
        <text>[thioredoxin]-disulfide + L-methionine + H2O = L-methionine (S)-S-oxide + [thioredoxin]-dithiol</text>
        <dbReference type="Rhea" id="RHEA:19993"/>
        <dbReference type="Rhea" id="RHEA-COMP:10698"/>
        <dbReference type="Rhea" id="RHEA-COMP:10700"/>
        <dbReference type="ChEBI" id="CHEBI:15377"/>
        <dbReference type="ChEBI" id="CHEBI:29950"/>
        <dbReference type="ChEBI" id="CHEBI:50058"/>
        <dbReference type="ChEBI" id="CHEBI:57844"/>
        <dbReference type="ChEBI" id="CHEBI:58772"/>
        <dbReference type="EC" id="1.8.4.11"/>
    </reaction>
</comment>
<evidence type="ECO:0000256" key="3">
    <source>
        <dbReference type="ARBA" id="ARBA00047806"/>
    </source>
</evidence>
<dbReference type="OrthoDB" id="4174719at2"/>
<comment type="catalytic activity">
    <reaction evidence="3 5">
        <text>L-methionyl-[protein] + [thioredoxin]-disulfide + H2O = L-methionyl-(S)-S-oxide-[protein] + [thioredoxin]-dithiol</text>
        <dbReference type="Rhea" id="RHEA:14217"/>
        <dbReference type="Rhea" id="RHEA-COMP:10698"/>
        <dbReference type="Rhea" id="RHEA-COMP:10700"/>
        <dbReference type="Rhea" id="RHEA-COMP:12313"/>
        <dbReference type="Rhea" id="RHEA-COMP:12315"/>
        <dbReference type="ChEBI" id="CHEBI:15377"/>
        <dbReference type="ChEBI" id="CHEBI:16044"/>
        <dbReference type="ChEBI" id="CHEBI:29950"/>
        <dbReference type="ChEBI" id="CHEBI:44120"/>
        <dbReference type="ChEBI" id="CHEBI:50058"/>
        <dbReference type="EC" id="1.8.4.11"/>
    </reaction>
</comment>
<evidence type="ECO:0000256" key="4">
    <source>
        <dbReference type="ARBA" id="ARBA00048782"/>
    </source>
</evidence>
<evidence type="ECO:0000256" key="1">
    <source>
        <dbReference type="ARBA" id="ARBA00005591"/>
    </source>
</evidence>
<dbReference type="STRING" id="229921.ADN01_17345"/>
<evidence type="ECO:0000256" key="5">
    <source>
        <dbReference type="HAMAP-Rule" id="MF_01401"/>
    </source>
</evidence>
<dbReference type="Proteomes" id="UP000050501">
    <property type="component" value="Unassembled WGS sequence"/>
</dbReference>
<comment type="similarity">
    <text evidence="1 5">Belongs to the MsrA Met sulfoxide reductase family.</text>
</comment>
<evidence type="ECO:0000256" key="2">
    <source>
        <dbReference type="ARBA" id="ARBA00023002"/>
    </source>
</evidence>
<dbReference type="SUPFAM" id="SSF55068">
    <property type="entry name" value="Peptide methionine sulfoxide reductase"/>
    <property type="match status" value="1"/>
</dbReference>
<keyword evidence="2 5" id="KW-0560">Oxidoreductase</keyword>
<feature type="active site" evidence="5">
    <location>
        <position position="20"/>
    </location>
</feature>
<dbReference type="InterPro" id="IPR002569">
    <property type="entry name" value="Met_Sox_Rdtase_MsrA_dom"/>
</dbReference>
<dbReference type="RefSeq" id="WP_062417038.1">
    <property type="nucleotide sequence ID" value="NZ_DF967974.1"/>
</dbReference>
<dbReference type="Gene3D" id="3.30.1060.10">
    <property type="entry name" value="Peptide methionine sulphoxide reductase MsrA"/>
    <property type="match status" value="1"/>
</dbReference>
<comment type="function">
    <text evidence="5">Has an important function as a repair enzyme for proteins that have been inactivated by oxidation. Catalyzes the reversible oxidation-reduction of methionine sulfoxide in proteins to methionine.</text>
</comment>
<feature type="domain" description="Peptide methionine sulphoxide reductase MsrA" evidence="6">
    <location>
        <begin position="13"/>
        <end position="165"/>
    </location>
</feature>
<dbReference type="InterPro" id="IPR036509">
    <property type="entry name" value="Met_Sox_Rdtase_MsrA_sf"/>
</dbReference>
<dbReference type="AlphaFoldDB" id="A0A0P6X395"/>
<dbReference type="PATRIC" id="fig|229921.5.peg.91"/>
<dbReference type="NCBIfam" id="TIGR00401">
    <property type="entry name" value="msrA"/>
    <property type="match status" value="1"/>
</dbReference>
<comment type="caution">
    <text evidence="7">The sequence shown here is derived from an EMBL/GenBank/DDBJ whole genome shotgun (WGS) entry which is preliminary data.</text>
</comment>
<dbReference type="PROSITE" id="PS51257">
    <property type="entry name" value="PROKAR_LIPOPROTEIN"/>
    <property type="match status" value="1"/>
</dbReference>
<dbReference type="PANTHER" id="PTHR43774">
    <property type="entry name" value="PEPTIDE METHIONINE SULFOXIDE REDUCTASE"/>
    <property type="match status" value="1"/>
</dbReference>
<sequence>METNAKKDAYWQTATLGGGCFWCLEAVYDELRGVEEVVSGYAGGYSANPSYEEVCTGETGHAEVVQVRFDPAQVSYRDLLTLFFTIHDPTSLNRQGADVGTQYRSVIFYHNAEQKAQAEAVMAELSAARLWDRPLVTELAPLEAFYPAEAYHQKYFARNPYQGYCRMVIAPKVAKFRKQYQERLKS</sequence>
<name>A0A0P6X395_9CHLR</name>
<dbReference type="EC" id="1.8.4.11" evidence="5"/>
<dbReference type="Pfam" id="PF01625">
    <property type="entry name" value="PMSR"/>
    <property type="match status" value="1"/>
</dbReference>
<dbReference type="HAMAP" id="MF_01401">
    <property type="entry name" value="MsrA"/>
    <property type="match status" value="1"/>
</dbReference>
<keyword evidence="8" id="KW-1185">Reference proteome</keyword>
<dbReference type="EMBL" id="LGCM01000065">
    <property type="protein sequence ID" value="KPL75616.1"/>
    <property type="molecule type" value="Genomic_DNA"/>
</dbReference>
<dbReference type="GO" id="GO:0008113">
    <property type="term" value="F:peptide-methionine (S)-S-oxide reductase activity"/>
    <property type="evidence" value="ECO:0007669"/>
    <property type="project" value="UniProtKB-UniRule"/>
</dbReference>
<organism evidence="7 8">
    <name type="scientific">Levilinea saccharolytica</name>
    <dbReference type="NCBI Taxonomy" id="229921"/>
    <lineage>
        <taxon>Bacteria</taxon>
        <taxon>Bacillati</taxon>
        <taxon>Chloroflexota</taxon>
        <taxon>Anaerolineae</taxon>
        <taxon>Anaerolineales</taxon>
        <taxon>Anaerolineaceae</taxon>
        <taxon>Levilinea</taxon>
    </lineage>
</organism>